<dbReference type="Proteomes" id="UP000292003">
    <property type="component" value="Unassembled WGS sequence"/>
</dbReference>
<evidence type="ECO:0000256" key="2">
    <source>
        <dbReference type="SAM" id="Phobius"/>
    </source>
</evidence>
<accession>A0A4Q7J4Q4</accession>
<feature type="compositionally biased region" description="Basic and acidic residues" evidence="1">
    <location>
        <begin position="281"/>
        <end position="294"/>
    </location>
</feature>
<feature type="region of interest" description="Disordered" evidence="1">
    <location>
        <begin position="279"/>
        <end position="305"/>
    </location>
</feature>
<dbReference type="Pfam" id="PF03929">
    <property type="entry name" value="PepSY_TM"/>
    <property type="match status" value="1"/>
</dbReference>
<keyword evidence="2" id="KW-0812">Transmembrane</keyword>
<protein>
    <submittedName>
        <fullName evidence="3">PepSY domain-containing protein</fullName>
    </submittedName>
</protein>
<proteinExistence type="predicted"/>
<dbReference type="EMBL" id="SFCC01000009">
    <property type="protein sequence ID" value="RZQ62551.1"/>
    <property type="molecule type" value="Genomic_DNA"/>
</dbReference>
<feature type="transmembrane region" description="Helical" evidence="2">
    <location>
        <begin position="392"/>
        <end position="412"/>
    </location>
</feature>
<name>A0A4Q7J4Q4_9PSEU</name>
<dbReference type="PANTHER" id="PTHR34219:SF1">
    <property type="entry name" value="PEPSY DOMAIN-CONTAINING PROTEIN"/>
    <property type="match status" value="1"/>
</dbReference>
<evidence type="ECO:0000313" key="4">
    <source>
        <dbReference type="Proteomes" id="UP000292003"/>
    </source>
</evidence>
<organism evidence="3 4">
    <name type="scientific">Amycolatopsis suaedae</name>
    <dbReference type="NCBI Taxonomy" id="2510978"/>
    <lineage>
        <taxon>Bacteria</taxon>
        <taxon>Bacillati</taxon>
        <taxon>Actinomycetota</taxon>
        <taxon>Actinomycetes</taxon>
        <taxon>Pseudonocardiales</taxon>
        <taxon>Pseudonocardiaceae</taxon>
        <taxon>Amycolatopsis</taxon>
    </lineage>
</organism>
<dbReference type="InterPro" id="IPR005625">
    <property type="entry name" value="PepSY-ass_TM"/>
</dbReference>
<feature type="transmembrane region" description="Helical" evidence="2">
    <location>
        <begin position="228"/>
        <end position="248"/>
    </location>
</feature>
<dbReference type="OrthoDB" id="9791166at2"/>
<dbReference type="PANTHER" id="PTHR34219">
    <property type="entry name" value="IRON-REGULATED INNER MEMBRANE PROTEIN-RELATED"/>
    <property type="match status" value="1"/>
</dbReference>
<feature type="transmembrane region" description="Helical" evidence="2">
    <location>
        <begin position="45"/>
        <end position="69"/>
    </location>
</feature>
<keyword evidence="2" id="KW-1133">Transmembrane helix</keyword>
<gene>
    <name evidence="3" type="ORF">EWH70_19650</name>
</gene>
<feature type="transmembrane region" description="Helical" evidence="2">
    <location>
        <begin position="186"/>
        <end position="204"/>
    </location>
</feature>
<sequence>MPSANHISPGNFPVVADDSLAVTTDDLAERPTQARASLRPLLLRLHFYAGVLVGPFLLVAALSGLFYVFTPQLERVVYDHELQVPAGEVTLPLQRQIDAAARAVPDATVVRVRPGGEPTSTTQVIFSRPDLEPSHWLTAYVDPYTTQVRGVLETYGSSQATPLRTWVDELHRGLHLGDVGRLYSELAASWLWVVVLGGLVLWWSRVRRRHGRGRLLLPDRRASGRRRVISWHAATGTWIAAVLLFLSVTGLTWSQYAGETITDLRAALSWETPTLSTSLSEHAEHGGHAGHEGHTGTATGPDVGPDRVLAAARASGLDGPVEVTPPSAEGEVYLVKQITNSWPVKQDSAAFDPATGQLLEALRFDDYPLGAKLARWGIDAHMGLLFGLANQIVLAAVCLALVAVICWGYRMWWHRRPTRDRFGVGRPFPRGAWRAVPRWALVPLVVAAGFVGWFLPVFGVSLLAFLVVDALSGMLARRPSRSGARER</sequence>
<evidence type="ECO:0000313" key="3">
    <source>
        <dbReference type="EMBL" id="RZQ62551.1"/>
    </source>
</evidence>
<reference evidence="3 4" key="1">
    <citation type="submission" date="2019-02" db="EMBL/GenBank/DDBJ databases">
        <title>Draft genome sequence of Amycolatopsis sp. 8-3EHSu isolated from roots of Suaeda maritima.</title>
        <authorList>
            <person name="Duangmal K."/>
            <person name="Chantavorakit T."/>
        </authorList>
    </citation>
    <scope>NUCLEOTIDE SEQUENCE [LARGE SCALE GENOMIC DNA]</scope>
    <source>
        <strain evidence="3 4">8-3EHSu</strain>
    </source>
</reference>
<comment type="caution">
    <text evidence="3">The sequence shown here is derived from an EMBL/GenBank/DDBJ whole genome shotgun (WGS) entry which is preliminary data.</text>
</comment>
<dbReference type="AlphaFoldDB" id="A0A4Q7J4Q4"/>
<evidence type="ECO:0000256" key="1">
    <source>
        <dbReference type="SAM" id="MobiDB-lite"/>
    </source>
</evidence>
<keyword evidence="2" id="KW-0472">Membrane</keyword>
<keyword evidence="4" id="KW-1185">Reference proteome</keyword>